<reference evidence="1 2" key="1">
    <citation type="submission" date="2015-08" db="EMBL/GenBank/DDBJ databases">
        <title>Draft Genome Sequence of Bacillus vietnamensis UCD-SED5.</title>
        <authorList>
            <person name="Lee R.D."/>
            <person name="Jospin G."/>
            <person name="Lang J.M."/>
            <person name="Coil D.A."/>
            <person name="Eisen J.A."/>
        </authorList>
    </citation>
    <scope>NUCLEOTIDE SEQUENCE [LARGE SCALE GENOMIC DNA]</scope>
    <source>
        <strain evidence="1 2">UCD-SED5</strain>
    </source>
</reference>
<protein>
    <recommendedName>
        <fullName evidence="3">Lipoprotein</fullName>
    </recommendedName>
</protein>
<evidence type="ECO:0000313" key="2">
    <source>
        <dbReference type="Proteomes" id="UP000050398"/>
    </source>
</evidence>
<name>A0A0P6WRV3_9BACI</name>
<evidence type="ECO:0008006" key="3">
    <source>
        <dbReference type="Google" id="ProtNLM"/>
    </source>
</evidence>
<dbReference type="AlphaFoldDB" id="A0A0P6WRV3"/>
<evidence type="ECO:0000313" key="1">
    <source>
        <dbReference type="EMBL" id="KPL60344.1"/>
    </source>
</evidence>
<dbReference type="EMBL" id="LIXZ01000004">
    <property type="protein sequence ID" value="KPL60344.1"/>
    <property type="molecule type" value="Genomic_DNA"/>
</dbReference>
<gene>
    <name evidence="1" type="ORF">AM506_06980</name>
</gene>
<dbReference type="PROSITE" id="PS51257">
    <property type="entry name" value="PROKAR_LIPOPROTEIN"/>
    <property type="match status" value="1"/>
</dbReference>
<proteinExistence type="predicted"/>
<dbReference type="PATRIC" id="fig|218284.4.peg.2896"/>
<comment type="caution">
    <text evidence="1">The sequence shown here is derived from an EMBL/GenBank/DDBJ whole genome shotgun (WGS) entry which is preliminary data.</text>
</comment>
<dbReference type="OrthoDB" id="2835473at2"/>
<accession>A0A0P6WRV3</accession>
<organism evidence="1 2">
    <name type="scientific">Rossellomorea vietnamensis</name>
    <dbReference type="NCBI Taxonomy" id="218284"/>
    <lineage>
        <taxon>Bacteria</taxon>
        <taxon>Bacillati</taxon>
        <taxon>Bacillota</taxon>
        <taxon>Bacilli</taxon>
        <taxon>Bacillales</taxon>
        <taxon>Bacillaceae</taxon>
        <taxon>Rossellomorea</taxon>
    </lineage>
</organism>
<dbReference type="RefSeq" id="WP_060671768.1">
    <property type="nucleotide sequence ID" value="NZ_LIXZ01000004.1"/>
</dbReference>
<sequence length="197" mass="22041">MRNQLLLILFPILIVLTGCRVEMATELPQRQEAPSGVRIEMSGTVSLQGKELIVEGKSNLPEDSILFAGLKDYGEMESYARVINWQGEETDEYVTESTGAVDDKGNFQIKVDRVNPQSRYKLEVLFNPAIQKSKIQEIYGFWGEDIAHNIGYLDFEYNGNTLSGMIKVAPIVSITDPKGDGAKWNLTNIPNKSRALK</sequence>
<dbReference type="Proteomes" id="UP000050398">
    <property type="component" value="Unassembled WGS sequence"/>
</dbReference>